<accession>A0AAN9PA23</accession>
<gene>
    <name evidence="1" type="ORF">RIF29_05959</name>
</gene>
<dbReference type="Proteomes" id="UP001372338">
    <property type="component" value="Unassembled WGS sequence"/>
</dbReference>
<comment type="caution">
    <text evidence="1">The sequence shown here is derived from an EMBL/GenBank/DDBJ whole genome shotgun (WGS) entry which is preliminary data.</text>
</comment>
<proteinExistence type="predicted"/>
<sequence length="83" mass="9541">MLVVGTKGSGSNFNLRQPVLNEAASCGGSFVYNKWNLLDSFMHSPHVSKKAKTRHKSVEGRQSNYFYYQIRKDKELLLFNSHF</sequence>
<dbReference type="EMBL" id="JAYWIO010000001">
    <property type="protein sequence ID" value="KAK7291080.1"/>
    <property type="molecule type" value="Genomic_DNA"/>
</dbReference>
<protein>
    <submittedName>
        <fullName evidence="1">Uncharacterized protein</fullName>
    </submittedName>
</protein>
<reference evidence="1 2" key="1">
    <citation type="submission" date="2024-01" db="EMBL/GenBank/DDBJ databases">
        <title>The genomes of 5 underutilized Papilionoideae crops provide insights into root nodulation and disease resistanc.</title>
        <authorList>
            <person name="Yuan L."/>
        </authorList>
    </citation>
    <scope>NUCLEOTIDE SEQUENCE [LARGE SCALE GENOMIC DNA]</scope>
    <source>
        <strain evidence="1">ZHUSHIDOU_FW_LH</strain>
        <tissue evidence="1">Leaf</tissue>
    </source>
</reference>
<keyword evidence="2" id="KW-1185">Reference proteome</keyword>
<evidence type="ECO:0000313" key="2">
    <source>
        <dbReference type="Proteomes" id="UP001372338"/>
    </source>
</evidence>
<dbReference type="AlphaFoldDB" id="A0AAN9PA23"/>
<evidence type="ECO:0000313" key="1">
    <source>
        <dbReference type="EMBL" id="KAK7291080.1"/>
    </source>
</evidence>
<name>A0AAN9PA23_CROPI</name>
<organism evidence="1 2">
    <name type="scientific">Crotalaria pallida</name>
    <name type="common">Smooth rattlebox</name>
    <name type="synonym">Crotalaria striata</name>
    <dbReference type="NCBI Taxonomy" id="3830"/>
    <lineage>
        <taxon>Eukaryota</taxon>
        <taxon>Viridiplantae</taxon>
        <taxon>Streptophyta</taxon>
        <taxon>Embryophyta</taxon>
        <taxon>Tracheophyta</taxon>
        <taxon>Spermatophyta</taxon>
        <taxon>Magnoliopsida</taxon>
        <taxon>eudicotyledons</taxon>
        <taxon>Gunneridae</taxon>
        <taxon>Pentapetalae</taxon>
        <taxon>rosids</taxon>
        <taxon>fabids</taxon>
        <taxon>Fabales</taxon>
        <taxon>Fabaceae</taxon>
        <taxon>Papilionoideae</taxon>
        <taxon>50 kb inversion clade</taxon>
        <taxon>genistoids sensu lato</taxon>
        <taxon>core genistoids</taxon>
        <taxon>Crotalarieae</taxon>
        <taxon>Crotalaria</taxon>
    </lineage>
</organism>